<comment type="similarity">
    <text evidence="2 7">Belongs to the TCP-1 chaperonin family.</text>
</comment>
<dbReference type="NCBIfam" id="TIGR02346">
    <property type="entry name" value="chap_CCT_theta"/>
    <property type="match status" value="1"/>
</dbReference>
<dbReference type="InterPro" id="IPR027409">
    <property type="entry name" value="GroEL-like_apical_dom_sf"/>
</dbReference>
<evidence type="ECO:0000256" key="5">
    <source>
        <dbReference type="ARBA" id="ARBA00022840"/>
    </source>
</evidence>
<dbReference type="Proteomes" id="UP001633002">
    <property type="component" value="Unassembled WGS sequence"/>
</dbReference>
<dbReference type="FunFam" id="3.50.7.10:FF:000008">
    <property type="entry name" value="T-complex protein 1 subunit theta"/>
    <property type="match status" value="1"/>
</dbReference>
<evidence type="ECO:0000256" key="7">
    <source>
        <dbReference type="RuleBase" id="RU004187"/>
    </source>
</evidence>
<proteinExistence type="inferred from homology"/>
<dbReference type="Gene3D" id="1.10.560.10">
    <property type="entry name" value="GroEL-like equatorial domain"/>
    <property type="match status" value="1"/>
</dbReference>
<evidence type="ECO:0000313" key="9">
    <source>
        <dbReference type="EMBL" id="KAL3688943.1"/>
    </source>
</evidence>
<evidence type="ECO:0000256" key="3">
    <source>
        <dbReference type="ARBA" id="ARBA00022490"/>
    </source>
</evidence>
<dbReference type="AlphaFoldDB" id="A0ABD3HC69"/>
<feature type="compositionally biased region" description="Polar residues" evidence="8">
    <location>
        <begin position="43"/>
        <end position="57"/>
    </location>
</feature>
<evidence type="ECO:0000256" key="4">
    <source>
        <dbReference type="ARBA" id="ARBA00022741"/>
    </source>
</evidence>
<dbReference type="GO" id="GO:0005737">
    <property type="term" value="C:cytoplasm"/>
    <property type="evidence" value="ECO:0007669"/>
    <property type="project" value="UniProtKB-SubCell"/>
</dbReference>
<dbReference type="InterPro" id="IPR017998">
    <property type="entry name" value="Chaperone_TCP-1"/>
</dbReference>
<keyword evidence="6 7" id="KW-0143">Chaperone</keyword>
<evidence type="ECO:0000256" key="2">
    <source>
        <dbReference type="ARBA" id="ARBA00008020"/>
    </source>
</evidence>
<dbReference type="EMBL" id="JBJQOH010000004">
    <property type="protein sequence ID" value="KAL3688943.1"/>
    <property type="molecule type" value="Genomic_DNA"/>
</dbReference>
<organism evidence="9 10">
    <name type="scientific">Riccia sorocarpa</name>
    <dbReference type="NCBI Taxonomy" id="122646"/>
    <lineage>
        <taxon>Eukaryota</taxon>
        <taxon>Viridiplantae</taxon>
        <taxon>Streptophyta</taxon>
        <taxon>Embryophyta</taxon>
        <taxon>Marchantiophyta</taxon>
        <taxon>Marchantiopsida</taxon>
        <taxon>Marchantiidae</taxon>
        <taxon>Marchantiales</taxon>
        <taxon>Ricciaceae</taxon>
        <taxon>Riccia</taxon>
    </lineage>
</organism>
<sequence>MSSQKYNQGYDATAQKTEQAKDAAGSAYDRPHRPQERRRRRPSSTVGAIQNKASQTLGAAKNTAGDASQTASDKAVQGKDYAVDSAVQAKDYTVDSAISAKDTTLNTATQAKDYTVDQATRGKDYAVDSAASAGQTTTDYAVAAKDKTASTLQQLVDNTRRLDFLLGDSTLKEGHDLLSGLDEGVLKIIDACKQLSNITRTSFGPNGMNMMVIHHLEKLLATSDSETMVNELEAQHHAANLVVRAARAQCENVGDGANLVVSFAGELLQNAEKLMRMGLHPSEIIAGYSKALVAGLEALEAIIEPNTNDADMKNEEEAMKRLIPVVASKQYGLEEPLCRLIIEACIRVSPKNPVNNVRVTKLLGGGVFDSSVVPGEVLKADAVGSIKKAAKAKIAVFRAGVDLAATKTKGTVLIKSAEQLESYKKRRRLEEAKIESLMKEVATSGATVIVSGDPVGEMALRFCERKKIMVLKSASKFELGSFCGATGASSVVKLHLGFADSISVEEIGGTRITVIKKESRGNMIATIVIRGSTYSVLDDCKRAVHDGLNAYDTACRDSRLVPGAGAAEIEVARRLQDLGSKETGLNQYAILKFAESLEIVPRILAENAGLNTLDVLSALHAAHASGNIHAGVDIEGTQSTKDDIWDLYITKFWALKLATHAVCKVLRVRVAAKQAGGPKPRTGPGSQWGGRRLPVGRRVMLFFAFIASKITDRLSNLCANV</sequence>
<dbReference type="SUPFAM" id="SSF48592">
    <property type="entry name" value="GroEL equatorial domain-like"/>
    <property type="match status" value="1"/>
</dbReference>
<accession>A0ABD3HC69</accession>
<comment type="subcellular location">
    <subcellularLocation>
        <location evidence="1">Cytoplasm</location>
    </subcellularLocation>
</comment>
<evidence type="ECO:0000256" key="6">
    <source>
        <dbReference type="ARBA" id="ARBA00023186"/>
    </source>
</evidence>
<dbReference type="GO" id="GO:0005524">
    <property type="term" value="F:ATP binding"/>
    <property type="evidence" value="ECO:0007669"/>
    <property type="project" value="UniProtKB-KW"/>
</dbReference>
<keyword evidence="4 7" id="KW-0547">Nucleotide-binding</keyword>
<dbReference type="CDD" id="cd03341">
    <property type="entry name" value="TCP1_theta"/>
    <property type="match status" value="1"/>
</dbReference>
<comment type="caution">
    <text evidence="9">The sequence shown here is derived from an EMBL/GenBank/DDBJ whole genome shotgun (WGS) entry which is preliminary data.</text>
</comment>
<dbReference type="SUPFAM" id="SSF54849">
    <property type="entry name" value="GroEL-intermediate domain like"/>
    <property type="match status" value="1"/>
</dbReference>
<evidence type="ECO:0000313" key="10">
    <source>
        <dbReference type="Proteomes" id="UP001633002"/>
    </source>
</evidence>
<protein>
    <submittedName>
        <fullName evidence="9">Uncharacterized protein</fullName>
    </submittedName>
</protein>
<dbReference type="Gene3D" id="3.30.260.10">
    <property type="entry name" value="TCP-1-like chaperonin intermediate domain"/>
    <property type="match status" value="1"/>
</dbReference>
<dbReference type="InterPro" id="IPR027413">
    <property type="entry name" value="GROEL-like_equatorial_sf"/>
</dbReference>
<keyword evidence="10" id="KW-1185">Reference proteome</keyword>
<dbReference type="InterPro" id="IPR027410">
    <property type="entry name" value="TCP-1-like_intermed_sf"/>
</dbReference>
<dbReference type="Pfam" id="PF00118">
    <property type="entry name" value="Cpn60_TCP1"/>
    <property type="match status" value="1"/>
</dbReference>
<evidence type="ECO:0000256" key="8">
    <source>
        <dbReference type="SAM" id="MobiDB-lite"/>
    </source>
</evidence>
<keyword evidence="5 7" id="KW-0067">ATP-binding</keyword>
<dbReference type="PRINTS" id="PR00304">
    <property type="entry name" value="TCOMPLEXTCP1"/>
</dbReference>
<dbReference type="PANTHER" id="PTHR11353">
    <property type="entry name" value="CHAPERONIN"/>
    <property type="match status" value="1"/>
</dbReference>
<evidence type="ECO:0000256" key="1">
    <source>
        <dbReference type="ARBA" id="ARBA00004496"/>
    </source>
</evidence>
<feature type="region of interest" description="Disordered" evidence="8">
    <location>
        <begin position="1"/>
        <end position="79"/>
    </location>
</feature>
<keyword evidence="3" id="KW-0963">Cytoplasm</keyword>
<dbReference type="SUPFAM" id="SSF52029">
    <property type="entry name" value="GroEL apical domain-like"/>
    <property type="match status" value="1"/>
</dbReference>
<reference evidence="9 10" key="1">
    <citation type="submission" date="2024-09" db="EMBL/GenBank/DDBJ databases">
        <title>Chromosome-scale assembly of Riccia sorocarpa.</title>
        <authorList>
            <person name="Paukszto L."/>
        </authorList>
    </citation>
    <scope>NUCLEOTIDE SEQUENCE [LARGE SCALE GENOMIC DNA]</scope>
    <source>
        <strain evidence="9">LP-2024</strain>
        <tissue evidence="9">Aerial parts of the thallus</tissue>
    </source>
</reference>
<dbReference type="Gene3D" id="3.50.7.10">
    <property type="entry name" value="GroEL"/>
    <property type="match status" value="1"/>
</dbReference>
<gene>
    <name evidence="9" type="ORF">R1sor_015252</name>
</gene>
<dbReference type="InterPro" id="IPR002423">
    <property type="entry name" value="Cpn60/GroEL/TCP-1"/>
</dbReference>
<name>A0ABD3HC69_9MARC</name>
<dbReference type="InterPro" id="IPR012721">
    <property type="entry name" value="Chap_CCT_theta"/>
</dbReference>